<dbReference type="PANTHER" id="PTHR11552">
    <property type="entry name" value="GLUCOSE-METHANOL-CHOLINE GMC OXIDOREDUCTASE"/>
    <property type="match status" value="1"/>
</dbReference>
<accession>A0A7C9V9A6</accession>
<keyword evidence="9" id="KW-1185">Reference proteome</keyword>
<comment type="cofactor">
    <cofactor evidence="1 5">
        <name>FAD</name>
        <dbReference type="ChEBI" id="CHEBI:57692"/>
    </cofactor>
</comment>
<sequence>MFDTIIIGAGSAGCVLANRLSADPDRKVLVLEAGRAAPIASDIPSDWVTMFNTGSDWGYYTEPQAGCRGRRIFWPRGKMIGGSGALNAMIYIRGLASDYEAWEAMGCAGWGWKDVFPVFLQSEANADIKDSPYHGNDGPLHIGNVPYVDKYERMWIEAAEAAGYPHNPDYNGETQEGVGLFQFTIKNGERWGTGKAYLRPALERPNLTMKPGVLVTGLIVENGRVKGVRYLVDGVPETAYADNEVVLSSGAIGSCQLLMLSGIGPADELKAVGVNPVHDLPGVGKDLQDHLNIPITFYTKEALGIGAWTDEIIADSFTEWRDRRTGIRTSPWVASGGHVCSRPGIEPDLQLYGAISPHRDYARFLGGQSGITTHSTLQRPNSRGEIKLRSANPIEYPSIDPKYFVSDPEGLDLATMVEGIKINRRIMDQSPIRELVDYEVSPSAECRTDDEIANYVRGHMTTLYHPSSSCRMGNDAMAVTDPATLKVHGLEGIRVADASVIPKMVSGNLNAPTIMVAERAARMILAGGN</sequence>
<evidence type="ECO:0000256" key="2">
    <source>
        <dbReference type="ARBA" id="ARBA00010790"/>
    </source>
</evidence>
<dbReference type="PROSITE" id="PS00623">
    <property type="entry name" value="GMC_OXRED_1"/>
    <property type="match status" value="1"/>
</dbReference>
<keyword evidence="3 6" id="KW-0285">Flavoprotein</keyword>
<feature type="binding site" evidence="5">
    <location>
        <position position="215"/>
    </location>
    <ligand>
        <name>FAD</name>
        <dbReference type="ChEBI" id="CHEBI:57692"/>
    </ligand>
</feature>
<dbReference type="Pfam" id="PF00732">
    <property type="entry name" value="GMC_oxred_N"/>
    <property type="match status" value="1"/>
</dbReference>
<dbReference type="InterPro" id="IPR007867">
    <property type="entry name" value="GMC_OxRtase_C"/>
</dbReference>
<dbReference type="Pfam" id="PF05199">
    <property type="entry name" value="GMC_oxred_C"/>
    <property type="match status" value="1"/>
</dbReference>
<keyword evidence="4 5" id="KW-0274">FAD</keyword>
<dbReference type="RefSeq" id="WP_165119381.1">
    <property type="nucleotide sequence ID" value="NZ_JAAKZG010000007.1"/>
</dbReference>
<comment type="caution">
    <text evidence="8">The sequence shown here is derived from an EMBL/GenBank/DDBJ whole genome shotgun (WGS) entry which is preliminary data.</text>
</comment>
<dbReference type="GO" id="GO:0016614">
    <property type="term" value="F:oxidoreductase activity, acting on CH-OH group of donors"/>
    <property type="evidence" value="ECO:0007669"/>
    <property type="project" value="InterPro"/>
</dbReference>
<evidence type="ECO:0000256" key="4">
    <source>
        <dbReference type="ARBA" id="ARBA00022827"/>
    </source>
</evidence>
<evidence type="ECO:0000256" key="1">
    <source>
        <dbReference type="ARBA" id="ARBA00001974"/>
    </source>
</evidence>
<dbReference type="Proteomes" id="UP000481252">
    <property type="component" value="Unassembled WGS sequence"/>
</dbReference>
<evidence type="ECO:0000313" key="8">
    <source>
        <dbReference type="EMBL" id="NGN43023.1"/>
    </source>
</evidence>
<proteinExistence type="inferred from homology"/>
<dbReference type="PANTHER" id="PTHR11552:SF147">
    <property type="entry name" value="CHOLINE DEHYDROGENASE, MITOCHONDRIAL"/>
    <property type="match status" value="1"/>
</dbReference>
<dbReference type="Gene3D" id="3.50.50.60">
    <property type="entry name" value="FAD/NAD(P)-binding domain"/>
    <property type="match status" value="1"/>
</dbReference>
<protein>
    <submittedName>
        <fullName evidence="8">Alcohol dehydrogenase</fullName>
    </submittedName>
</protein>
<dbReference type="Gene3D" id="3.30.410.40">
    <property type="match status" value="1"/>
</dbReference>
<feature type="domain" description="Glucose-methanol-choline oxidoreductase N-terminal" evidence="7">
    <location>
        <begin position="77"/>
        <end position="100"/>
    </location>
</feature>
<dbReference type="InterPro" id="IPR012132">
    <property type="entry name" value="GMC_OxRdtase"/>
</dbReference>
<dbReference type="EMBL" id="JAAKZG010000007">
    <property type="protein sequence ID" value="NGN43023.1"/>
    <property type="molecule type" value="Genomic_DNA"/>
</dbReference>
<evidence type="ECO:0000259" key="7">
    <source>
        <dbReference type="PROSITE" id="PS00623"/>
    </source>
</evidence>
<evidence type="ECO:0000256" key="5">
    <source>
        <dbReference type="PIRSR" id="PIRSR000137-2"/>
    </source>
</evidence>
<gene>
    <name evidence="8" type="ORF">G6N74_18280</name>
</gene>
<dbReference type="AlphaFoldDB" id="A0A7C9V9A6"/>
<reference evidence="8 9" key="1">
    <citation type="submission" date="2020-02" db="EMBL/GenBank/DDBJ databases">
        <title>Genome sequence of the type strain CGMCC 1.15528 of Mesorhizobium zhangyense.</title>
        <authorList>
            <person name="Gao J."/>
            <person name="Sun J."/>
        </authorList>
    </citation>
    <scope>NUCLEOTIDE SEQUENCE [LARGE SCALE GENOMIC DNA]</scope>
    <source>
        <strain evidence="8 9">CGMCC 1.15528</strain>
    </source>
</reference>
<evidence type="ECO:0000256" key="6">
    <source>
        <dbReference type="RuleBase" id="RU003968"/>
    </source>
</evidence>
<dbReference type="SUPFAM" id="SSF54373">
    <property type="entry name" value="FAD-linked reductases, C-terminal domain"/>
    <property type="match status" value="1"/>
</dbReference>
<dbReference type="GO" id="GO:0050660">
    <property type="term" value="F:flavin adenine dinucleotide binding"/>
    <property type="evidence" value="ECO:0007669"/>
    <property type="project" value="InterPro"/>
</dbReference>
<name>A0A7C9V9A6_9HYPH</name>
<dbReference type="PIRSF" id="PIRSF000137">
    <property type="entry name" value="Alcohol_oxidase"/>
    <property type="match status" value="1"/>
</dbReference>
<dbReference type="SUPFAM" id="SSF51905">
    <property type="entry name" value="FAD/NAD(P)-binding domain"/>
    <property type="match status" value="1"/>
</dbReference>
<dbReference type="InterPro" id="IPR000172">
    <property type="entry name" value="GMC_OxRdtase_N"/>
</dbReference>
<dbReference type="InterPro" id="IPR036188">
    <property type="entry name" value="FAD/NAD-bd_sf"/>
</dbReference>
<evidence type="ECO:0000256" key="3">
    <source>
        <dbReference type="ARBA" id="ARBA00022630"/>
    </source>
</evidence>
<organism evidence="8 9">
    <name type="scientific">Mesorhizobium zhangyense</name>
    <dbReference type="NCBI Taxonomy" id="1776730"/>
    <lineage>
        <taxon>Bacteria</taxon>
        <taxon>Pseudomonadati</taxon>
        <taxon>Pseudomonadota</taxon>
        <taxon>Alphaproteobacteria</taxon>
        <taxon>Hyphomicrobiales</taxon>
        <taxon>Phyllobacteriaceae</taxon>
        <taxon>Mesorhizobium</taxon>
    </lineage>
</organism>
<comment type="similarity">
    <text evidence="2 6">Belongs to the GMC oxidoreductase family.</text>
</comment>
<evidence type="ECO:0000313" key="9">
    <source>
        <dbReference type="Proteomes" id="UP000481252"/>
    </source>
</evidence>